<reference evidence="1 2" key="1">
    <citation type="submission" date="2020-05" db="EMBL/GenBank/DDBJ databases">
        <title>Mucilaginibacter mali sp. nov.</title>
        <authorList>
            <person name="Kim H.S."/>
            <person name="Lee K.C."/>
            <person name="Suh M.K."/>
            <person name="Kim J.-S."/>
            <person name="Han K.-I."/>
            <person name="Eom M.K."/>
            <person name="Shin Y.K."/>
            <person name="Lee J.-S."/>
        </authorList>
    </citation>
    <scope>NUCLEOTIDE SEQUENCE [LARGE SCALE GENOMIC DNA]</scope>
    <source>
        <strain evidence="1 2">G2-14</strain>
    </source>
</reference>
<name>A0A7D4UFL2_9SPHI</name>
<proteinExistence type="predicted"/>
<organism evidence="1 2">
    <name type="scientific">Mucilaginibacter mali</name>
    <dbReference type="NCBI Taxonomy" id="2740462"/>
    <lineage>
        <taxon>Bacteria</taxon>
        <taxon>Pseudomonadati</taxon>
        <taxon>Bacteroidota</taxon>
        <taxon>Sphingobacteriia</taxon>
        <taxon>Sphingobacteriales</taxon>
        <taxon>Sphingobacteriaceae</taxon>
        <taxon>Mucilaginibacter</taxon>
    </lineage>
</organism>
<keyword evidence="2" id="KW-1185">Reference proteome</keyword>
<dbReference type="RefSeq" id="WP_173417564.1">
    <property type="nucleotide sequence ID" value="NZ_CP054139.1"/>
</dbReference>
<dbReference type="AlphaFoldDB" id="A0A7D4UFL2"/>
<accession>A0A7D4UFL2</accession>
<dbReference type="KEGG" id="mmab:HQ865_25255"/>
<protein>
    <submittedName>
        <fullName evidence="1">Uncharacterized protein</fullName>
    </submittedName>
</protein>
<sequence length="61" mass="6889">MKVIALNNIPGPAAEKPVHEKRVQNLLARMLMKDIHIFKSTSRQFLHNNQGYGPFHPGLIA</sequence>
<gene>
    <name evidence="1" type="ORF">HQ865_25255</name>
</gene>
<evidence type="ECO:0000313" key="2">
    <source>
        <dbReference type="Proteomes" id="UP000505355"/>
    </source>
</evidence>
<dbReference type="Proteomes" id="UP000505355">
    <property type="component" value="Chromosome"/>
</dbReference>
<dbReference type="EMBL" id="CP054139">
    <property type="protein sequence ID" value="QKJ32919.1"/>
    <property type="molecule type" value="Genomic_DNA"/>
</dbReference>
<evidence type="ECO:0000313" key="1">
    <source>
        <dbReference type="EMBL" id="QKJ32919.1"/>
    </source>
</evidence>